<dbReference type="SUPFAM" id="SSF46894">
    <property type="entry name" value="C-terminal effector domain of the bipartite response regulators"/>
    <property type="match status" value="1"/>
</dbReference>
<gene>
    <name evidence="6" type="ORF">ABJI51_25005</name>
</gene>
<name>A0ABV0LLY9_9PSEU</name>
<organism evidence="6 7">
    <name type="scientific">Amycolatopsis melonis</name>
    <dbReference type="NCBI Taxonomy" id="3156488"/>
    <lineage>
        <taxon>Bacteria</taxon>
        <taxon>Bacillati</taxon>
        <taxon>Actinomycetota</taxon>
        <taxon>Actinomycetes</taxon>
        <taxon>Pseudonocardiales</taxon>
        <taxon>Pseudonocardiaceae</taxon>
        <taxon>Amycolatopsis</taxon>
    </lineage>
</organism>
<dbReference type="SMART" id="SM00421">
    <property type="entry name" value="HTH_LUXR"/>
    <property type="match status" value="1"/>
</dbReference>
<evidence type="ECO:0000256" key="1">
    <source>
        <dbReference type="ARBA" id="ARBA00022553"/>
    </source>
</evidence>
<sequence length="230" mass="24163">MATLVIGDDHQVFADALGTVLGQQGFTVLDIELTLAGTIAAVGALHPDLCLIDRHFTDGEGTRAVSRLRTIGEATKVIVLTADHDPAGMILAMAAGAVGYVHKTRGLPALVGAIRRAYSGDIVVALPSGETARPRGDMDTVRLASFLTTRERQCLALLAEGQGTTAMAHRLGISATTVRTHVQAVLNKLGVHSRLEAASLAVRHALVDDLDLHRQPDPRSWGGGGGGWVF</sequence>
<dbReference type="InterPro" id="IPR001789">
    <property type="entry name" value="Sig_transdc_resp-reg_receiver"/>
</dbReference>
<comment type="caution">
    <text evidence="6">The sequence shown here is derived from an EMBL/GenBank/DDBJ whole genome shotgun (WGS) entry which is preliminary data.</text>
</comment>
<dbReference type="InterPro" id="IPR011006">
    <property type="entry name" value="CheY-like_superfamily"/>
</dbReference>
<dbReference type="Pfam" id="PF00196">
    <property type="entry name" value="GerE"/>
    <property type="match status" value="1"/>
</dbReference>
<keyword evidence="1 3" id="KW-0597">Phosphoprotein</keyword>
<dbReference type="Proteomes" id="UP001440984">
    <property type="component" value="Unassembled WGS sequence"/>
</dbReference>
<dbReference type="InterPro" id="IPR016032">
    <property type="entry name" value="Sig_transdc_resp-reg_C-effctor"/>
</dbReference>
<dbReference type="PANTHER" id="PTHR45566">
    <property type="entry name" value="HTH-TYPE TRANSCRIPTIONAL REGULATOR YHJB-RELATED"/>
    <property type="match status" value="1"/>
</dbReference>
<dbReference type="InterPro" id="IPR000792">
    <property type="entry name" value="Tscrpt_reg_LuxR_C"/>
</dbReference>
<evidence type="ECO:0000313" key="7">
    <source>
        <dbReference type="Proteomes" id="UP001440984"/>
    </source>
</evidence>
<feature type="modified residue" description="4-aspartylphosphate" evidence="3">
    <location>
        <position position="53"/>
    </location>
</feature>
<dbReference type="InterPro" id="IPR051015">
    <property type="entry name" value="EvgA-like"/>
</dbReference>
<dbReference type="InterPro" id="IPR058245">
    <property type="entry name" value="NreC/VraR/RcsB-like_REC"/>
</dbReference>
<proteinExistence type="predicted"/>
<evidence type="ECO:0000259" key="4">
    <source>
        <dbReference type="PROSITE" id="PS50043"/>
    </source>
</evidence>
<dbReference type="PANTHER" id="PTHR45566:SF2">
    <property type="entry name" value="NARL SUBFAMILY"/>
    <property type="match status" value="1"/>
</dbReference>
<keyword evidence="7" id="KW-1185">Reference proteome</keyword>
<reference evidence="6 7" key="1">
    <citation type="submission" date="2024-05" db="EMBL/GenBank/DDBJ databases">
        <authorList>
            <person name="Zhao H."/>
            <person name="Xu Y."/>
            <person name="Lin S."/>
            <person name="Spain J.C."/>
            <person name="Zhou N.-Y."/>
        </authorList>
    </citation>
    <scope>NUCLEOTIDE SEQUENCE [LARGE SCALE GENOMIC DNA]</scope>
    <source>
        <strain evidence="6 7">NEAU-NG30</strain>
    </source>
</reference>
<dbReference type="RefSeq" id="WP_348953837.1">
    <property type="nucleotide sequence ID" value="NZ_JBDZYD010000009.1"/>
</dbReference>
<dbReference type="CDD" id="cd06170">
    <property type="entry name" value="LuxR_C_like"/>
    <property type="match status" value="1"/>
</dbReference>
<accession>A0ABV0LLY9</accession>
<feature type="domain" description="Response regulatory" evidence="5">
    <location>
        <begin position="3"/>
        <end position="118"/>
    </location>
</feature>
<protein>
    <submittedName>
        <fullName evidence="6">Response regulator transcription factor</fullName>
    </submittedName>
</protein>
<evidence type="ECO:0000256" key="3">
    <source>
        <dbReference type="PROSITE-ProRule" id="PRU00169"/>
    </source>
</evidence>
<evidence type="ECO:0000256" key="2">
    <source>
        <dbReference type="ARBA" id="ARBA00023125"/>
    </source>
</evidence>
<dbReference type="Gene3D" id="3.40.50.2300">
    <property type="match status" value="1"/>
</dbReference>
<dbReference type="SMART" id="SM00448">
    <property type="entry name" value="REC"/>
    <property type="match status" value="1"/>
</dbReference>
<dbReference type="Pfam" id="PF00072">
    <property type="entry name" value="Response_reg"/>
    <property type="match status" value="1"/>
</dbReference>
<dbReference type="EMBL" id="JBDZYD010000009">
    <property type="protein sequence ID" value="MEQ0562357.1"/>
    <property type="molecule type" value="Genomic_DNA"/>
</dbReference>
<dbReference type="SUPFAM" id="SSF52172">
    <property type="entry name" value="CheY-like"/>
    <property type="match status" value="1"/>
</dbReference>
<evidence type="ECO:0000259" key="5">
    <source>
        <dbReference type="PROSITE" id="PS50110"/>
    </source>
</evidence>
<keyword evidence="2" id="KW-0238">DNA-binding</keyword>
<feature type="domain" description="HTH luxR-type" evidence="4">
    <location>
        <begin position="140"/>
        <end position="205"/>
    </location>
</feature>
<dbReference type="PROSITE" id="PS50043">
    <property type="entry name" value="HTH_LUXR_2"/>
    <property type="match status" value="1"/>
</dbReference>
<dbReference type="CDD" id="cd17535">
    <property type="entry name" value="REC_NarL-like"/>
    <property type="match status" value="1"/>
</dbReference>
<dbReference type="PRINTS" id="PR00038">
    <property type="entry name" value="HTHLUXR"/>
</dbReference>
<dbReference type="PROSITE" id="PS50110">
    <property type="entry name" value="RESPONSE_REGULATORY"/>
    <property type="match status" value="1"/>
</dbReference>
<evidence type="ECO:0000313" key="6">
    <source>
        <dbReference type="EMBL" id="MEQ0562357.1"/>
    </source>
</evidence>